<sequence length="398" mass="46718">MQSEHLRAFVTGVTILTSDRAYGINFSKKERQVSRNFQRCCLMLGKFRNLRRIELRFDRDCGPPDDPRYEFSETLAFRDRVFRMILQGLDNPSYRATRVDELSIHNLQDMKMETAQSRPGFKTMISQLKALSLSIATEHPGFGVYPHRTRSNLPEIQNFFNTTLPVQWLRPSQNNLTRLALYADTYWGYYPACDLRALRFPCLTDLALGCYTFAHDHQLHWILEHRQTLQSLSLDDCPIMHEIYVPKTSKGSDPLPFDDDRPRLKTDAYVWEYKTRWHHYFTLIRTQLHKLMSFAIGETELDGSTGRTHEIAMTHRSYLGATLAEGRYMRFHDEEYKVAETDPPEDLVVYLDFAAHNAHEAERYEEYGEYPDCEEEDQKALDQLMEAVRRRARNHLVA</sequence>
<proteinExistence type="predicted"/>
<reference evidence="1 2" key="1">
    <citation type="submission" date="2016-10" db="EMBL/GenBank/DDBJ databases">
        <authorList>
            <person name="Varghese N."/>
        </authorList>
    </citation>
    <scope>NUCLEOTIDE SEQUENCE [LARGE SCALE GENOMIC DNA]</scope>
</reference>
<gene>
    <name evidence="1" type="ORF">ZT1A5_G6356</name>
</gene>
<dbReference type="PANTHER" id="PTHR42057:SF2">
    <property type="entry name" value="F-BOX DOMAIN PROTEIN (AFU_ORTHOLOGUE AFUA_4G00200)-RELATED"/>
    <property type="match status" value="1"/>
</dbReference>
<evidence type="ECO:0000313" key="1">
    <source>
        <dbReference type="EMBL" id="SMY24914.1"/>
    </source>
</evidence>
<dbReference type="AlphaFoldDB" id="A0A1Y6LKD0"/>
<evidence type="ECO:0000313" key="2">
    <source>
        <dbReference type="Proteomes" id="UP000215453"/>
    </source>
</evidence>
<dbReference type="Proteomes" id="UP000215453">
    <property type="component" value="Chromosome 5"/>
</dbReference>
<accession>A0A1Y6LKD0</accession>
<protein>
    <submittedName>
        <fullName evidence="1">Uncharacterized protein</fullName>
    </submittedName>
</protein>
<dbReference type="PANTHER" id="PTHR42057">
    <property type="entry name" value="F-BOX DOMAIN PROTEIN (AFU_ORTHOLOGUE AFUA_4G00200)"/>
    <property type="match status" value="1"/>
</dbReference>
<dbReference type="EMBL" id="LT882680">
    <property type="protein sequence ID" value="SMY24914.1"/>
    <property type="molecule type" value="Genomic_DNA"/>
</dbReference>
<organism evidence="1 2">
    <name type="scientific">Zymoseptoria tritici ST99CH_1A5</name>
    <dbReference type="NCBI Taxonomy" id="1276529"/>
    <lineage>
        <taxon>Eukaryota</taxon>
        <taxon>Fungi</taxon>
        <taxon>Dikarya</taxon>
        <taxon>Ascomycota</taxon>
        <taxon>Pezizomycotina</taxon>
        <taxon>Dothideomycetes</taxon>
        <taxon>Dothideomycetidae</taxon>
        <taxon>Mycosphaerellales</taxon>
        <taxon>Mycosphaerellaceae</taxon>
        <taxon>Zymoseptoria</taxon>
    </lineage>
</organism>
<name>A0A1Y6LKD0_ZYMTR</name>